<keyword evidence="1" id="KW-0472">Membrane</keyword>
<name>A0A1G2MFG0_9BACT</name>
<dbReference type="Proteomes" id="UP000176493">
    <property type="component" value="Unassembled WGS sequence"/>
</dbReference>
<reference evidence="2 3" key="1">
    <citation type="journal article" date="2016" name="Nat. Commun.">
        <title>Thousands of microbial genomes shed light on interconnected biogeochemical processes in an aquifer system.</title>
        <authorList>
            <person name="Anantharaman K."/>
            <person name="Brown C.T."/>
            <person name="Hug L.A."/>
            <person name="Sharon I."/>
            <person name="Castelle C.J."/>
            <person name="Probst A.J."/>
            <person name="Thomas B.C."/>
            <person name="Singh A."/>
            <person name="Wilkins M.J."/>
            <person name="Karaoz U."/>
            <person name="Brodie E.L."/>
            <person name="Williams K.H."/>
            <person name="Hubbard S.S."/>
            <person name="Banfield J.F."/>
        </authorList>
    </citation>
    <scope>NUCLEOTIDE SEQUENCE [LARGE SCALE GENOMIC DNA]</scope>
</reference>
<proteinExistence type="predicted"/>
<protein>
    <submittedName>
        <fullName evidence="2">Uncharacterized protein</fullName>
    </submittedName>
</protein>
<dbReference type="EMBL" id="MHRJ01000040">
    <property type="protein sequence ID" value="OHA21742.1"/>
    <property type="molecule type" value="Genomic_DNA"/>
</dbReference>
<gene>
    <name evidence="2" type="ORF">A2W52_02140</name>
</gene>
<dbReference type="AlphaFoldDB" id="A0A1G2MFG0"/>
<keyword evidence="1" id="KW-0812">Transmembrane</keyword>
<keyword evidence="1" id="KW-1133">Transmembrane helix</keyword>
<accession>A0A1G2MFG0</accession>
<sequence length="69" mass="7687">MRHGVLAKKRRKLRVQQLTSHRRFLAFHGLVLASTAVVGVMVDVAIQLVFLFHFGRDAHAAEIAPQKAA</sequence>
<evidence type="ECO:0000313" key="2">
    <source>
        <dbReference type="EMBL" id="OHA21742.1"/>
    </source>
</evidence>
<feature type="transmembrane region" description="Helical" evidence="1">
    <location>
        <begin position="24"/>
        <end position="50"/>
    </location>
</feature>
<comment type="caution">
    <text evidence="2">The sequence shown here is derived from an EMBL/GenBank/DDBJ whole genome shotgun (WGS) entry which is preliminary data.</text>
</comment>
<organism evidence="2 3">
    <name type="scientific">Candidatus Taylorbacteria bacterium RIFCSPHIGHO2_02_49_25</name>
    <dbReference type="NCBI Taxonomy" id="1802305"/>
    <lineage>
        <taxon>Bacteria</taxon>
        <taxon>Candidatus Tayloriibacteriota</taxon>
    </lineage>
</organism>
<evidence type="ECO:0000256" key="1">
    <source>
        <dbReference type="SAM" id="Phobius"/>
    </source>
</evidence>
<evidence type="ECO:0000313" key="3">
    <source>
        <dbReference type="Proteomes" id="UP000176493"/>
    </source>
</evidence>